<protein>
    <submittedName>
        <fullName evidence="7">Sugar phosphate permease</fullName>
    </submittedName>
</protein>
<feature type="transmembrane region" description="Helical" evidence="5">
    <location>
        <begin position="50"/>
        <end position="68"/>
    </location>
</feature>
<feature type="transmembrane region" description="Helical" evidence="5">
    <location>
        <begin position="143"/>
        <end position="165"/>
    </location>
</feature>
<comment type="caution">
    <text evidence="7">The sequence shown here is derived from an EMBL/GenBank/DDBJ whole genome shotgun (WGS) entry which is preliminary data.</text>
</comment>
<dbReference type="InterPro" id="IPR011701">
    <property type="entry name" value="MFS"/>
</dbReference>
<keyword evidence="4 5" id="KW-0472">Membrane</keyword>
<evidence type="ECO:0000256" key="2">
    <source>
        <dbReference type="ARBA" id="ARBA00022692"/>
    </source>
</evidence>
<dbReference type="EMBL" id="JAUSWL010000017">
    <property type="protein sequence ID" value="MDQ0546762.1"/>
    <property type="molecule type" value="Genomic_DNA"/>
</dbReference>
<gene>
    <name evidence="7" type="ORF">QO001_005714</name>
</gene>
<feature type="transmembrane region" description="Helical" evidence="5">
    <location>
        <begin position="301"/>
        <end position="323"/>
    </location>
</feature>
<feature type="transmembrane region" description="Helical" evidence="5">
    <location>
        <begin position="12"/>
        <end position="29"/>
    </location>
</feature>
<evidence type="ECO:0000256" key="1">
    <source>
        <dbReference type="ARBA" id="ARBA00004141"/>
    </source>
</evidence>
<dbReference type="AlphaFoldDB" id="A0AAJ1WYR5"/>
<feature type="transmembrane region" description="Helical" evidence="5">
    <location>
        <begin position="395"/>
        <end position="415"/>
    </location>
</feature>
<dbReference type="PROSITE" id="PS50850">
    <property type="entry name" value="MFS"/>
    <property type="match status" value="1"/>
</dbReference>
<feature type="transmembrane region" description="Helical" evidence="5">
    <location>
        <begin position="88"/>
        <end position="109"/>
    </location>
</feature>
<evidence type="ECO:0000256" key="4">
    <source>
        <dbReference type="ARBA" id="ARBA00023136"/>
    </source>
</evidence>
<dbReference type="InterPro" id="IPR050382">
    <property type="entry name" value="MFS_Na/Anion_cotransporter"/>
</dbReference>
<sequence>MTGQTSLPLPKQRWLIVLMCFLAVAINYIDRANLGVAVPMIQKEYGIDPALMGLILSAFFWSYVLMQLPGGWLIDKFGSRLTYTVATLIMSVATLATAFAGGVASLIACRMVLGIGEAFCYPVNAKVTSLWFRRSERGLATGIWASGSRVGSAMTLPLVAFLIANFGWREAFLVTGSIGVVWMVVWYLVYRDPKNHSAVSAEQLAVLEADYAVKAGVKKIRYAELFRYRTIWGMMIGFFCLNFVIYFYTTWFPSYLTESRGFSLAKLGTLGLLPGLVAIPAGWLGGYLSDRLFKGGWSLTAARKTCLVGGLLASSIVALAPLVPGDAAALTLLAISYSGLAFAGANIWTLPGDVAPTPAHVASISGIQNFASNIAGIALTTFTGVMVSITKGSFVVPLAVAGTLSIVGACSYLFIVGEIAPLKSRDDEAEGEVLAAGANPSKA</sequence>
<feature type="transmembrane region" description="Helical" evidence="5">
    <location>
        <begin position="231"/>
        <end position="249"/>
    </location>
</feature>
<evidence type="ECO:0000259" key="6">
    <source>
        <dbReference type="PROSITE" id="PS50850"/>
    </source>
</evidence>
<keyword evidence="2 5" id="KW-0812">Transmembrane</keyword>
<dbReference type="Proteomes" id="UP001223420">
    <property type="component" value="Unassembled WGS sequence"/>
</dbReference>
<feature type="transmembrane region" description="Helical" evidence="5">
    <location>
        <begin position="370"/>
        <end position="389"/>
    </location>
</feature>
<dbReference type="InterPro" id="IPR036259">
    <property type="entry name" value="MFS_trans_sf"/>
</dbReference>
<evidence type="ECO:0000313" key="8">
    <source>
        <dbReference type="Proteomes" id="UP001223420"/>
    </source>
</evidence>
<reference evidence="7" key="1">
    <citation type="submission" date="2023-07" db="EMBL/GenBank/DDBJ databases">
        <title>Genomic Encyclopedia of Type Strains, Phase IV (KMG-IV): sequencing the most valuable type-strain genomes for metagenomic binning, comparative biology and taxonomic classification.</title>
        <authorList>
            <person name="Goeker M."/>
        </authorList>
    </citation>
    <scope>NUCLEOTIDE SEQUENCE</scope>
    <source>
        <strain evidence="7">DSM 19569</strain>
    </source>
</reference>
<dbReference type="PANTHER" id="PTHR11662">
    <property type="entry name" value="SOLUTE CARRIER FAMILY 17"/>
    <property type="match status" value="1"/>
</dbReference>
<dbReference type="PANTHER" id="PTHR11662:SF399">
    <property type="entry name" value="FI19708P1-RELATED"/>
    <property type="match status" value="1"/>
</dbReference>
<organism evidence="7 8">
    <name type="scientific">Methylobacterium brachiatum</name>
    <dbReference type="NCBI Taxonomy" id="269660"/>
    <lineage>
        <taxon>Bacteria</taxon>
        <taxon>Pseudomonadati</taxon>
        <taxon>Pseudomonadota</taxon>
        <taxon>Alphaproteobacteria</taxon>
        <taxon>Hyphomicrobiales</taxon>
        <taxon>Methylobacteriaceae</taxon>
        <taxon>Methylobacterium</taxon>
    </lineage>
</organism>
<dbReference type="GO" id="GO:0016020">
    <property type="term" value="C:membrane"/>
    <property type="evidence" value="ECO:0007669"/>
    <property type="project" value="UniProtKB-SubCell"/>
</dbReference>
<dbReference type="Pfam" id="PF07690">
    <property type="entry name" value="MFS_1"/>
    <property type="match status" value="1"/>
</dbReference>
<feature type="transmembrane region" description="Helical" evidence="5">
    <location>
        <begin position="171"/>
        <end position="190"/>
    </location>
</feature>
<proteinExistence type="predicted"/>
<evidence type="ECO:0000313" key="7">
    <source>
        <dbReference type="EMBL" id="MDQ0546762.1"/>
    </source>
</evidence>
<feature type="domain" description="Major facilitator superfamily (MFS) profile" evidence="6">
    <location>
        <begin position="16"/>
        <end position="420"/>
    </location>
</feature>
<dbReference type="GO" id="GO:0022857">
    <property type="term" value="F:transmembrane transporter activity"/>
    <property type="evidence" value="ECO:0007669"/>
    <property type="project" value="InterPro"/>
</dbReference>
<dbReference type="RefSeq" id="WP_230367900.1">
    <property type="nucleotide sequence ID" value="NZ_JAJALK010000017.1"/>
</dbReference>
<name>A0AAJ1WYR5_9HYPH</name>
<accession>A0AAJ1WYR5</accession>
<keyword evidence="3 5" id="KW-1133">Transmembrane helix</keyword>
<dbReference type="Gene3D" id="1.20.1250.20">
    <property type="entry name" value="MFS general substrate transporter like domains"/>
    <property type="match status" value="2"/>
</dbReference>
<dbReference type="SUPFAM" id="SSF103473">
    <property type="entry name" value="MFS general substrate transporter"/>
    <property type="match status" value="1"/>
</dbReference>
<evidence type="ECO:0000256" key="3">
    <source>
        <dbReference type="ARBA" id="ARBA00022989"/>
    </source>
</evidence>
<dbReference type="InterPro" id="IPR020846">
    <property type="entry name" value="MFS_dom"/>
</dbReference>
<comment type="subcellular location">
    <subcellularLocation>
        <location evidence="1">Membrane</location>
        <topology evidence="1">Multi-pass membrane protein</topology>
    </subcellularLocation>
</comment>
<feature type="transmembrane region" description="Helical" evidence="5">
    <location>
        <begin position="269"/>
        <end position="289"/>
    </location>
</feature>
<evidence type="ECO:0000256" key="5">
    <source>
        <dbReference type="SAM" id="Phobius"/>
    </source>
</evidence>
<dbReference type="CDD" id="cd17319">
    <property type="entry name" value="MFS_ExuT_GudP_like"/>
    <property type="match status" value="1"/>
</dbReference>
<feature type="transmembrane region" description="Helical" evidence="5">
    <location>
        <begin position="329"/>
        <end position="349"/>
    </location>
</feature>